<organism evidence="8 9">
    <name type="scientific">Hortaea werneckii</name>
    <name type="common">Black yeast</name>
    <name type="synonym">Cladosporium werneckii</name>
    <dbReference type="NCBI Taxonomy" id="91943"/>
    <lineage>
        <taxon>Eukaryota</taxon>
        <taxon>Fungi</taxon>
        <taxon>Dikarya</taxon>
        <taxon>Ascomycota</taxon>
        <taxon>Pezizomycotina</taxon>
        <taxon>Dothideomycetes</taxon>
        <taxon>Dothideomycetidae</taxon>
        <taxon>Mycosphaerellales</taxon>
        <taxon>Teratosphaeriaceae</taxon>
        <taxon>Hortaea</taxon>
    </lineage>
</organism>
<feature type="domain" description="Amidase" evidence="7">
    <location>
        <begin position="101"/>
        <end position="552"/>
    </location>
</feature>
<comment type="similarity">
    <text evidence="2">Belongs to the amidase family.</text>
</comment>
<dbReference type="PROSITE" id="PS00571">
    <property type="entry name" value="AMIDASES"/>
    <property type="match status" value="1"/>
</dbReference>
<evidence type="ECO:0000313" key="8">
    <source>
        <dbReference type="EMBL" id="RMY77616.1"/>
    </source>
</evidence>
<dbReference type="PANTHER" id="PTHR46072">
    <property type="entry name" value="AMIDASE-RELATED-RELATED"/>
    <property type="match status" value="1"/>
</dbReference>
<evidence type="ECO:0000259" key="7">
    <source>
        <dbReference type="Pfam" id="PF01425"/>
    </source>
</evidence>
<evidence type="ECO:0000256" key="5">
    <source>
        <dbReference type="PIRSR" id="PIRSR001221-1"/>
    </source>
</evidence>
<dbReference type="PANTHER" id="PTHR46072:SF5">
    <property type="entry name" value="GENERAL AMIDASE-C"/>
    <property type="match status" value="1"/>
</dbReference>
<comment type="caution">
    <text evidence="8">The sequence shown here is derived from an EMBL/GenBank/DDBJ whole genome shotgun (WGS) entry which is preliminary data.</text>
</comment>
<feature type="binding site" evidence="6">
    <location>
        <position position="207"/>
    </location>
    <ligand>
        <name>substrate</name>
    </ligand>
</feature>
<evidence type="ECO:0000313" key="9">
    <source>
        <dbReference type="Proteomes" id="UP000281468"/>
    </source>
</evidence>
<feature type="binding site" evidence="6">
    <location>
        <begin position="254"/>
        <end position="257"/>
    </location>
    <ligand>
        <name>substrate</name>
    </ligand>
</feature>
<dbReference type="InterPro" id="IPR036928">
    <property type="entry name" value="AS_sf"/>
</dbReference>
<name>A0A3M7EN44_HORWE</name>
<feature type="active site" description="Charge relay system" evidence="5">
    <location>
        <position position="157"/>
    </location>
</feature>
<evidence type="ECO:0000256" key="3">
    <source>
        <dbReference type="ARBA" id="ARBA00012922"/>
    </source>
</evidence>
<comment type="catalytic activity">
    <reaction evidence="1">
        <text>a monocarboxylic acid amide + H2O = a monocarboxylate + NH4(+)</text>
        <dbReference type="Rhea" id="RHEA:12020"/>
        <dbReference type="ChEBI" id="CHEBI:15377"/>
        <dbReference type="ChEBI" id="CHEBI:28938"/>
        <dbReference type="ChEBI" id="CHEBI:35757"/>
        <dbReference type="ChEBI" id="CHEBI:83628"/>
        <dbReference type="EC" id="3.5.1.4"/>
    </reaction>
</comment>
<feature type="binding site" evidence="6">
    <location>
        <position position="233"/>
    </location>
    <ligand>
        <name>substrate</name>
    </ligand>
</feature>
<evidence type="ECO:0000256" key="4">
    <source>
        <dbReference type="ARBA" id="ARBA00022801"/>
    </source>
</evidence>
<dbReference type="SUPFAM" id="SSF75304">
    <property type="entry name" value="Amidase signature (AS) enzymes"/>
    <property type="match status" value="1"/>
</dbReference>
<reference evidence="8 9" key="1">
    <citation type="journal article" date="2018" name="BMC Genomics">
        <title>Genomic evidence for intraspecific hybridization in a clonal and extremely halotolerant yeast.</title>
        <authorList>
            <person name="Gostincar C."/>
            <person name="Stajich J.E."/>
            <person name="Zupancic J."/>
            <person name="Zalar P."/>
            <person name="Gunde-Cimerman N."/>
        </authorList>
    </citation>
    <scope>NUCLEOTIDE SEQUENCE [LARGE SCALE GENOMIC DNA]</scope>
    <source>
        <strain evidence="8 9">EXF-171</strain>
    </source>
</reference>
<gene>
    <name evidence="8" type="ORF">D0862_13527</name>
</gene>
<dbReference type="EC" id="3.5.1.4" evidence="3"/>
<accession>A0A3M7EN44</accession>
<dbReference type="InterPro" id="IPR020556">
    <property type="entry name" value="Amidase_CS"/>
</dbReference>
<evidence type="ECO:0000256" key="6">
    <source>
        <dbReference type="PIRSR" id="PIRSR001221-2"/>
    </source>
</evidence>
<dbReference type="Gene3D" id="3.90.1300.10">
    <property type="entry name" value="Amidase signature (AS) domain"/>
    <property type="match status" value="1"/>
</dbReference>
<keyword evidence="4" id="KW-0378">Hydrolase</keyword>
<feature type="active site" description="Charge relay system" evidence="5">
    <location>
        <position position="233"/>
    </location>
</feature>
<evidence type="ECO:0000256" key="2">
    <source>
        <dbReference type="ARBA" id="ARBA00009199"/>
    </source>
</evidence>
<dbReference type="Pfam" id="PF01425">
    <property type="entry name" value="Amidase"/>
    <property type="match status" value="1"/>
</dbReference>
<dbReference type="GO" id="GO:0004040">
    <property type="term" value="F:amidase activity"/>
    <property type="evidence" value="ECO:0007669"/>
    <property type="project" value="UniProtKB-EC"/>
</dbReference>
<dbReference type="PIRSF" id="PIRSF001221">
    <property type="entry name" value="Amidase_fungi"/>
    <property type="match status" value="1"/>
</dbReference>
<dbReference type="InterPro" id="IPR023631">
    <property type="entry name" value="Amidase_dom"/>
</dbReference>
<sequence>MEVIAGRTIAKMENNTFSSDQPAPWQTRAQEYQKAASSKIPETWRLDSQYLNEAGPTSKRSVLDIPAKCGILNEREVDITEHYNMVQLVQQLGNGSMSSTEVTTAFCKRAAIAQQLTSCLTETLFEDALTRAKECDAYLASHKKPLGPLHGLPVSLKDSFNVKSVRSTIGFVSFLDHDAATDDAALVKILLSLGAVLYVKTNIPQTLMTGDSHNNIFGRCLNPHKLSLTAGGSSGGEGALLAMRGSPIGVGTDIAGSVRIPAYVNGVYGLKPTSRRIPYAGQASPARAGAETLGILPAAGPFARSVQDIEHFMSSVLRFDTWSVDEGVISIPWRTQPSHSAEKKLRLGFILEDSNYPLHPAVLRTMKTAIAQLEESGHQLIPLEPDLPNNILTKAMKNAFFHFAMDPEQTTLGHIKRSGEAVIPSLSTATLPDMKDFKPQLDDVFRLQNERLRIQRTFRELYTSKALDAMLMPTYQATAVPHDTYGLPCYTVLANLLDYPSISMPFLKADQKLDADYVRDVKYVPPYRPDDVEGAPCGFQLVGKPIHDEMLLSNAKIVDDCLRG</sequence>
<evidence type="ECO:0000256" key="1">
    <source>
        <dbReference type="ARBA" id="ARBA00001311"/>
    </source>
</evidence>
<dbReference type="AlphaFoldDB" id="A0A3M7EN44"/>
<dbReference type="Proteomes" id="UP000281468">
    <property type="component" value="Unassembled WGS sequence"/>
</dbReference>
<proteinExistence type="inferred from homology"/>
<feature type="active site" description="Acyl-ester intermediate" evidence="5">
    <location>
        <position position="257"/>
    </location>
</feature>
<protein>
    <recommendedName>
        <fullName evidence="3">amidase</fullName>
        <ecNumber evidence="3">3.5.1.4</ecNumber>
    </recommendedName>
</protein>
<dbReference type="EMBL" id="QWIQ01000758">
    <property type="protein sequence ID" value="RMY77616.1"/>
    <property type="molecule type" value="Genomic_DNA"/>
</dbReference>